<feature type="region of interest" description="Disordered" evidence="1">
    <location>
        <begin position="114"/>
        <end position="146"/>
    </location>
</feature>
<evidence type="ECO:0000313" key="2">
    <source>
        <dbReference type="EMBL" id="GEU57130.1"/>
    </source>
</evidence>
<reference evidence="2" key="1">
    <citation type="journal article" date="2019" name="Sci. Rep.">
        <title>Draft genome of Tanacetum cinerariifolium, the natural source of mosquito coil.</title>
        <authorList>
            <person name="Yamashiro T."/>
            <person name="Shiraishi A."/>
            <person name="Satake H."/>
            <person name="Nakayama K."/>
        </authorList>
    </citation>
    <scope>NUCLEOTIDE SEQUENCE</scope>
</reference>
<accession>A0A6L2L7N5</accession>
<proteinExistence type="predicted"/>
<evidence type="ECO:0000256" key="1">
    <source>
        <dbReference type="SAM" id="MobiDB-lite"/>
    </source>
</evidence>
<protein>
    <submittedName>
        <fullName evidence="2">Uncharacterized protein</fullName>
    </submittedName>
</protein>
<gene>
    <name evidence="2" type="ORF">Tci_029108</name>
</gene>
<dbReference type="EMBL" id="BKCJ010003779">
    <property type="protein sequence ID" value="GEU57130.1"/>
    <property type="molecule type" value="Genomic_DNA"/>
</dbReference>
<feature type="region of interest" description="Disordered" evidence="1">
    <location>
        <begin position="336"/>
        <end position="355"/>
    </location>
</feature>
<feature type="compositionally biased region" description="Basic residues" evidence="1">
    <location>
        <begin position="119"/>
        <end position="132"/>
    </location>
</feature>
<feature type="compositionally biased region" description="Basic and acidic residues" evidence="1">
    <location>
        <begin position="228"/>
        <end position="242"/>
    </location>
</feature>
<comment type="caution">
    <text evidence="2">The sequence shown here is derived from an EMBL/GenBank/DDBJ whole genome shotgun (WGS) entry which is preliminary data.</text>
</comment>
<dbReference type="AlphaFoldDB" id="A0A6L2L7N5"/>
<feature type="region of interest" description="Disordered" evidence="1">
    <location>
        <begin position="227"/>
        <end position="253"/>
    </location>
</feature>
<feature type="compositionally biased region" description="Polar residues" evidence="1">
    <location>
        <begin position="341"/>
        <end position="355"/>
    </location>
</feature>
<name>A0A6L2L7N5_TANCI</name>
<organism evidence="2">
    <name type="scientific">Tanacetum cinerariifolium</name>
    <name type="common">Dalmatian daisy</name>
    <name type="synonym">Chrysanthemum cinerariifolium</name>
    <dbReference type="NCBI Taxonomy" id="118510"/>
    <lineage>
        <taxon>Eukaryota</taxon>
        <taxon>Viridiplantae</taxon>
        <taxon>Streptophyta</taxon>
        <taxon>Embryophyta</taxon>
        <taxon>Tracheophyta</taxon>
        <taxon>Spermatophyta</taxon>
        <taxon>Magnoliopsida</taxon>
        <taxon>eudicotyledons</taxon>
        <taxon>Gunneridae</taxon>
        <taxon>Pentapetalae</taxon>
        <taxon>asterids</taxon>
        <taxon>campanulids</taxon>
        <taxon>Asterales</taxon>
        <taxon>Asteraceae</taxon>
        <taxon>Asteroideae</taxon>
        <taxon>Anthemideae</taxon>
        <taxon>Anthemidinae</taxon>
        <taxon>Tanacetum</taxon>
    </lineage>
</organism>
<sequence length="829" mass="94210">MDANKKIDLDNPLYPNESKIMANIIQNHPLRFTIVASLSDTAVLPKISRKAREKYHNLEDDAMVKNIFNSGYHKDGVRTKFPSWMITDEMKLTDHYRMYYVVFGVDVPMTQSQAIKSNQRMHRTTSAHRRSTRLTPPTPIPTTAEADDIILQDTIQLSLAGQKSRDKLEAMQNVQKVKEHLIAEEITKLVEGAENVENVEDDSSTLRQDDHKIFLVLEDEEIAEDDYELRRKEKGKPVEESRSTPSPTTERENLRFEISSQINDAISNHIRLQLQHDDLPIWLALKYKFERLHVATTPCRPSTIRPRYQDNLYNDAHPKGVIDAKRQKTSEHGNFVFGESLSGQDYESEPGPSTSGYEHQYHIDQMQNFLKNDIVWESKKEIIVAPHPQRHTLVVQSCQRDPKAHTPSLVKQDLLYLKKGSSGPEKIVTSLHKFPAVTFFDDDIKERTSRRELGHKHKFITEIFARRAKCHEPNSEGTGSAWKEYVNARVAGLFLLVLLEYPNGKGVVHATSRGLDMAPHWLGVGTAPLMSPRQDETSEPLLYARWMAGPYRCKDATRGCCSLVRMTMHEVVQEMVVGECHEPNSKGSGSAWKEYVNARVAGLFLLVLLEYPNGKGVVHATSRGLDMAPHWLGSQVGPRRTEAESFKLFSLKVLKSDDEAGFTSVSTSVGGGNQLEDEYSDFYGGYEDQVVDLHGALKEYHDFMLSMSGSGSAWKEYVNARVAGLFLLVLLEYPNGRTKPVNLFFTRDGWLVLIGVRTPRGVENGSIVSITESNYKNLNKNDIEDMYLLIVNYKVDEYAKTGLLWSLLVFIRSTVIWEHYEVQGVLYHL</sequence>